<dbReference type="InterPro" id="IPR002068">
    <property type="entry name" value="A-crystallin/Hsp20_dom"/>
</dbReference>
<feature type="region of interest" description="Disordered" evidence="1">
    <location>
        <begin position="74"/>
        <end position="93"/>
    </location>
</feature>
<feature type="domain" description="SHSP" evidence="2">
    <location>
        <begin position="31"/>
        <end position="145"/>
    </location>
</feature>
<evidence type="ECO:0000313" key="3">
    <source>
        <dbReference type="EMBL" id="CAB4878850.1"/>
    </source>
</evidence>
<reference evidence="3" key="1">
    <citation type="submission" date="2020-05" db="EMBL/GenBank/DDBJ databases">
        <authorList>
            <person name="Chiriac C."/>
            <person name="Salcher M."/>
            <person name="Ghai R."/>
            <person name="Kavagutti S V."/>
        </authorList>
    </citation>
    <scope>NUCLEOTIDE SEQUENCE</scope>
</reference>
<sequence>MSNALTRWEPFVDLTEMRGRLDQLFMDINPRGGHTYAPAMDVMRTNGNLVLKCDLPGVKAEEVDIEVEDDLLTVHGEHEEKHEEKGTDFVRRERRYGSFTRSLPLPSGVDPEQIKARTHDGVLEVTVPLPDTSTRKAAMIKPTAE</sequence>
<dbReference type="Gene3D" id="2.60.40.790">
    <property type="match status" value="1"/>
</dbReference>
<accession>A0A6J7ECB9</accession>
<gene>
    <name evidence="3" type="ORF">UFOPK3444_01203</name>
</gene>
<dbReference type="PANTHER" id="PTHR11527">
    <property type="entry name" value="HEAT-SHOCK PROTEIN 20 FAMILY MEMBER"/>
    <property type="match status" value="1"/>
</dbReference>
<dbReference type="CDD" id="cd06464">
    <property type="entry name" value="ACD_sHsps-like"/>
    <property type="match status" value="1"/>
</dbReference>
<evidence type="ECO:0000259" key="2">
    <source>
        <dbReference type="PROSITE" id="PS01031"/>
    </source>
</evidence>
<dbReference type="EMBL" id="CAFBLU010000021">
    <property type="protein sequence ID" value="CAB4878850.1"/>
    <property type="molecule type" value="Genomic_DNA"/>
</dbReference>
<dbReference type="Pfam" id="PF00011">
    <property type="entry name" value="HSP20"/>
    <property type="match status" value="1"/>
</dbReference>
<dbReference type="AlphaFoldDB" id="A0A6J7ECB9"/>
<dbReference type="SUPFAM" id="SSF49764">
    <property type="entry name" value="HSP20-like chaperones"/>
    <property type="match status" value="1"/>
</dbReference>
<name>A0A6J7ECB9_9ZZZZ</name>
<feature type="compositionally biased region" description="Basic and acidic residues" evidence="1">
    <location>
        <begin position="75"/>
        <end position="91"/>
    </location>
</feature>
<protein>
    <submittedName>
        <fullName evidence="3">Unannotated protein</fullName>
    </submittedName>
</protein>
<dbReference type="InterPro" id="IPR008978">
    <property type="entry name" value="HSP20-like_chaperone"/>
</dbReference>
<dbReference type="PROSITE" id="PS01031">
    <property type="entry name" value="SHSP"/>
    <property type="match status" value="1"/>
</dbReference>
<dbReference type="InterPro" id="IPR031107">
    <property type="entry name" value="Small_HSP"/>
</dbReference>
<evidence type="ECO:0000256" key="1">
    <source>
        <dbReference type="SAM" id="MobiDB-lite"/>
    </source>
</evidence>
<organism evidence="3">
    <name type="scientific">freshwater metagenome</name>
    <dbReference type="NCBI Taxonomy" id="449393"/>
    <lineage>
        <taxon>unclassified sequences</taxon>
        <taxon>metagenomes</taxon>
        <taxon>ecological metagenomes</taxon>
    </lineage>
</organism>
<proteinExistence type="predicted"/>